<keyword evidence="1" id="KW-0813">Transport</keyword>
<dbReference type="GO" id="GO:0005886">
    <property type="term" value="C:plasma membrane"/>
    <property type="evidence" value="ECO:0007669"/>
    <property type="project" value="TreeGrafter"/>
</dbReference>
<dbReference type="InterPro" id="IPR027417">
    <property type="entry name" value="P-loop_NTPase"/>
</dbReference>
<keyword evidence="3" id="KW-0067">ATP-binding</keyword>
<comment type="caution">
    <text evidence="5">The sequence shown here is derived from an EMBL/GenBank/DDBJ whole genome shotgun (WGS) entry which is preliminary data.</text>
</comment>
<dbReference type="SMART" id="SM00382">
    <property type="entry name" value="AAA"/>
    <property type="match status" value="1"/>
</dbReference>
<dbReference type="PANTHER" id="PTHR45772:SF9">
    <property type="entry name" value="CONSERVED COMPONENT OF ABC TRANSPORTER FOR NATURAL AMINO ACIDS"/>
    <property type="match status" value="1"/>
</dbReference>
<protein>
    <recommendedName>
        <fullName evidence="4">ABC transporter domain-containing protein</fullName>
    </recommendedName>
</protein>
<evidence type="ECO:0000256" key="3">
    <source>
        <dbReference type="ARBA" id="ARBA00022840"/>
    </source>
</evidence>
<evidence type="ECO:0000256" key="1">
    <source>
        <dbReference type="ARBA" id="ARBA00022448"/>
    </source>
</evidence>
<dbReference type="PANTHER" id="PTHR45772">
    <property type="entry name" value="CONSERVED COMPONENT OF ABC TRANSPORTER FOR NATURAL AMINO ACIDS-RELATED"/>
    <property type="match status" value="1"/>
</dbReference>
<dbReference type="GO" id="GO:0016887">
    <property type="term" value="F:ATP hydrolysis activity"/>
    <property type="evidence" value="ECO:0007669"/>
    <property type="project" value="InterPro"/>
</dbReference>
<dbReference type="Pfam" id="PF12399">
    <property type="entry name" value="BCA_ABC_TP_C"/>
    <property type="match status" value="1"/>
</dbReference>
<dbReference type="EMBL" id="MSFI01000011">
    <property type="protein sequence ID" value="OMP67319.1"/>
    <property type="molecule type" value="Genomic_DNA"/>
</dbReference>
<dbReference type="InterPro" id="IPR051120">
    <property type="entry name" value="ABC_AA/LPS_Transport"/>
</dbReference>
<dbReference type="GO" id="GO:0005524">
    <property type="term" value="F:ATP binding"/>
    <property type="evidence" value="ECO:0007669"/>
    <property type="project" value="UniProtKB-KW"/>
</dbReference>
<evidence type="ECO:0000313" key="6">
    <source>
        <dbReference type="Proteomes" id="UP000188613"/>
    </source>
</evidence>
<name>A0A1V2A8J2_9BACI</name>
<dbReference type="InterPro" id="IPR032823">
    <property type="entry name" value="BCA_ABC_TP_C"/>
</dbReference>
<dbReference type="STRING" id="1714355.BTO28_08015"/>
<reference evidence="5 6" key="1">
    <citation type="submission" date="2016-12" db="EMBL/GenBank/DDBJ databases">
        <title>Domibacillus sp. SAB 38T whole genome sequencing.</title>
        <authorList>
            <person name="Verma A."/>
            <person name="Ojha A.K."/>
            <person name="Krishnamurthi S."/>
        </authorList>
    </citation>
    <scope>NUCLEOTIDE SEQUENCE [LARGE SCALE GENOMIC DNA]</scope>
    <source>
        <strain evidence="5 6">SAB 38</strain>
    </source>
</reference>
<dbReference type="Gene3D" id="3.40.50.300">
    <property type="entry name" value="P-loop containing nucleotide triphosphate hydrolases"/>
    <property type="match status" value="1"/>
</dbReference>
<evidence type="ECO:0000259" key="4">
    <source>
        <dbReference type="PROSITE" id="PS50893"/>
    </source>
</evidence>
<sequence length="259" mass="28981">MEGEEMLLVNDISKSFGGIQAVKDVNLEVKKGEIVGLIGPNGAGKTTLFNMISLFLSSSKGGVQFLGENISRETPERVVEKGLLRTFQTPVGFPKLTVLENLMVVPKQKGEGIFSTFLKRKSIVQHERENYYKVCALLEQFNLFQKRNELAENLSAAELKLLELCRQLMANPKIMLLDEPASGVNPVMLDKMVEHILRLREEGMTFLVIDHNLGFIYRICDRIYCLANGELIASGTPEEISNNERVKSVYLGVNENESA</sequence>
<feature type="domain" description="ABC transporter" evidence="4">
    <location>
        <begin position="7"/>
        <end position="253"/>
    </location>
</feature>
<evidence type="ECO:0000313" key="5">
    <source>
        <dbReference type="EMBL" id="OMP67319.1"/>
    </source>
</evidence>
<proteinExistence type="predicted"/>
<dbReference type="Pfam" id="PF00005">
    <property type="entry name" value="ABC_tran"/>
    <property type="match status" value="1"/>
</dbReference>
<dbReference type="FunFam" id="3.40.50.300:FF:000421">
    <property type="entry name" value="Branched-chain amino acid ABC transporter ATP-binding protein"/>
    <property type="match status" value="1"/>
</dbReference>
<dbReference type="InterPro" id="IPR003439">
    <property type="entry name" value="ABC_transporter-like_ATP-bd"/>
</dbReference>
<dbReference type="InterPro" id="IPR003593">
    <property type="entry name" value="AAA+_ATPase"/>
</dbReference>
<keyword evidence="2" id="KW-0547">Nucleotide-binding</keyword>
<accession>A0A1V2A8J2</accession>
<dbReference type="SUPFAM" id="SSF52540">
    <property type="entry name" value="P-loop containing nucleoside triphosphate hydrolases"/>
    <property type="match status" value="1"/>
</dbReference>
<dbReference type="CDD" id="cd03219">
    <property type="entry name" value="ABC_Mj1267_LivG_branched"/>
    <property type="match status" value="1"/>
</dbReference>
<dbReference type="AlphaFoldDB" id="A0A1V2A8J2"/>
<organism evidence="5 6">
    <name type="scientific">Domibacillus epiphyticus</name>
    <dbReference type="NCBI Taxonomy" id="1714355"/>
    <lineage>
        <taxon>Bacteria</taxon>
        <taxon>Bacillati</taxon>
        <taxon>Bacillota</taxon>
        <taxon>Bacilli</taxon>
        <taxon>Bacillales</taxon>
        <taxon>Bacillaceae</taxon>
        <taxon>Domibacillus</taxon>
    </lineage>
</organism>
<gene>
    <name evidence="5" type="ORF">BTO28_08015</name>
</gene>
<keyword evidence="6" id="KW-1185">Reference proteome</keyword>
<evidence type="ECO:0000256" key="2">
    <source>
        <dbReference type="ARBA" id="ARBA00022741"/>
    </source>
</evidence>
<dbReference type="PROSITE" id="PS50893">
    <property type="entry name" value="ABC_TRANSPORTER_2"/>
    <property type="match status" value="1"/>
</dbReference>
<dbReference type="Proteomes" id="UP000188613">
    <property type="component" value="Unassembled WGS sequence"/>
</dbReference>